<dbReference type="EMBL" id="BSXS01002205">
    <property type="protein sequence ID" value="GME78461.1"/>
    <property type="molecule type" value="Genomic_DNA"/>
</dbReference>
<accession>A0ACB5T151</accession>
<gene>
    <name evidence="1" type="ORF">Amon02_000346000</name>
</gene>
<evidence type="ECO:0000313" key="2">
    <source>
        <dbReference type="Proteomes" id="UP001165064"/>
    </source>
</evidence>
<sequence length="255" mass="29427">MGAIEQEKAPKRTLAELLDADDEQLNKFDSDNVQIEDEDEELAETFNPDYCIDCQHNPIEIKCLNCDESFCRVCFQFVHKGGARKRHKIEELVKLGGDDDKKKANGKNEDDEGDEVLPDADLSPAAEDQRKTALILEGIKRNVNFIPLRLNGEERQLLRLLEAALNVSEYTDRVDILSYKSKTKRIVEQLREMCSILAGLVVSSNMKLGQKLIEDKNFEDNAEWYQTVFEVGRRYKIMNPERMRDTFDRSFVLNF</sequence>
<proteinExistence type="predicted"/>
<protein>
    <submittedName>
        <fullName evidence="1">Unnamed protein product</fullName>
    </submittedName>
</protein>
<keyword evidence="2" id="KW-1185">Reference proteome</keyword>
<reference evidence="1" key="1">
    <citation type="submission" date="2023-04" db="EMBL/GenBank/DDBJ databases">
        <title>Ambrosiozyma monospora NBRC 10751.</title>
        <authorList>
            <person name="Ichikawa N."/>
            <person name="Sato H."/>
            <person name="Tonouchi N."/>
        </authorList>
    </citation>
    <scope>NUCLEOTIDE SEQUENCE</scope>
    <source>
        <strain evidence="1">NBRC 10751</strain>
    </source>
</reference>
<dbReference type="Proteomes" id="UP001165064">
    <property type="component" value="Unassembled WGS sequence"/>
</dbReference>
<name>A0ACB5T151_AMBMO</name>
<comment type="caution">
    <text evidence="1">The sequence shown here is derived from an EMBL/GenBank/DDBJ whole genome shotgun (WGS) entry which is preliminary data.</text>
</comment>
<evidence type="ECO:0000313" key="1">
    <source>
        <dbReference type="EMBL" id="GME78461.1"/>
    </source>
</evidence>
<organism evidence="1 2">
    <name type="scientific">Ambrosiozyma monospora</name>
    <name type="common">Yeast</name>
    <name type="synonym">Endomycopsis monosporus</name>
    <dbReference type="NCBI Taxonomy" id="43982"/>
    <lineage>
        <taxon>Eukaryota</taxon>
        <taxon>Fungi</taxon>
        <taxon>Dikarya</taxon>
        <taxon>Ascomycota</taxon>
        <taxon>Saccharomycotina</taxon>
        <taxon>Pichiomycetes</taxon>
        <taxon>Pichiales</taxon>
        <taxon>Pichiaceae</taxon>
        <taxon>Ambrosiozyma</taxon>
    </lineage>
</organism>